<evidence type="ECO:0000256" key="5">
    <source>
        <dbReference type="ARBA" id="ARBA00022679"/>
    </source>
</evidence>
<dbReference type="EMBL" id="CP011097">
    <property type="protein sequence ID" value="AJZ75721.1"/>
    <property type="molecule type" value="Genomic_DNA"/>
</dbReference>
<dbReference type="InterPro" id="IPR001347">
    <property type="entry name" value="SIS_dom"/>
</dbReference>
<dbReference type="GO" id="GO:0006047">
    <property type="term" value="P:UDP-N-acetylglucosamine metabolic process"/>
    <property type="evidence" value="ECO:0007669"/>
    <property type="project" value="TreeGrafter"/>
</dbReference>
<dbReference type="PANTHER" id="PTHR10937">
    <property type="entry name" value="GLUCOSAMINE--FRUCTOSE-6-PHOSPHATE AMINOTRANSFERASE, ISOMERIZING"/>
    <property type="match status" value="1"/>
</dbReference>
<dbReference type="InterPro" id="IPR035466">
    <property type="entry name" value="GlmS/AgaS_SIS"/>
</dbReference>
<dbReference type="OrthoDB" id="8692at2157"/>
<dbReference type="FunFam" id="3.60.20.10:FF:000006">
    <property type="entry name" value="Glutamine--fructose-6-phosphate aminotransferase [isomerizing]"/>
    <property type="match status" value="1"/>
</dbReference>
<evidence type="ECO:0000313" key="12">
    <source>
        <dbReference type="Proteomes" id="UP000266745"/>
    </source>
</evidence>
<dbReference type="GeneID" id="24875624"/>
<dbReference type="SUPFAM" id="SSF56235">
    <property type="entry name" value="N-terminal nucleophile aminohydrolases (Ntn hydrolases)"/>
    <property type="match status" value="1"/>
</dbReference>
<evidence type="ECO:0000259" key="10">
    <source>
        <dbReference type="PROSITE" id="PS51464"/>
    </source>
</evidence>
<keyword evidence="12" id="KW-1185">Reference proteome</keyword>
<comment type="function">
    <text evidence="8">Catalyzes the first step in hexosamine metabolism, converting fructose-6P into glucosamine-6P using glutamine as a nitrogen source.</text>
</comment>
<feature type="domain" description="SIS" evidence="10">
    <location>
        <begin position="439"/>
        <end position="576"/>
    </location>
</feature>
<dbReference type="InterPro" id="IPR017932">
    <property type="entry name" value="GATase_2_dom"/>
</dbReference>
<keyword evidence="7" id="KW-0315">Glutamine amidotransferase</keyword>
<dbReference type="NCBIfam" id="TIGR01135">
    <property type="entry name" value="glmS"/>
    <property type="match status" value="1"/>
</dbReference>
<sequence length="586" mass="64150">MCSIIGYYGDGPAAPILVRGLKRMEYRGYDSVGVATKSDHDIALKKGVGKVDDVNNALHLDNLPGHIGIGHTRWATHGNVTDVNAHPHPSSSGKIAIVHNGIIENYDELKADLQARGYNFKSQTDSEVIANLLQFNYDQCHDIKQSMIRTMSKLKGHYAFVAMFENGMLAAARYHEPLIVGIGKNGFFLSSDVLGFIEKTDDAIYLDNGEFVMLDRIGIQIYDFEGNAVKHQVTKVSKEFADAYKGDYAHFTLKEISEQPDTIIQAGDKSADAINTATDFIKHARNIYITGSGTSYNAALVAKYLWQKHAKIKVEPIISSELSFTPETIDPNSILIAISQSGESADVLEAVKIAKKANAKILSIVNILTSSLAQESAVVIGMGCGPEIGVAATKSFTAQLGIIYKITRKLCDGCINVDSTKISDSVGKVLSDQTKIKEIAKELKDVQDIYILGRAVHYPIALESALKLKELSYIHAEGIPGGELKHGPLALMDSSVYVIIINPNDFTYNDTLTSAREIKARGAKIIGISDKPSDVYDHWIQIPTIDDALYPLIEIIPIQLLSYYSAIEKDTDPDYPRNLAKSVTVK</sequence>
<dbReference type="GO" id="GO:0006487">
    <property type="term" value="P:protein N-linked glycosylation"/>
    <property type="evidence" value="ECO:0007669"/>
    <property type="project" value="TreeGrafter"/>
</dbReference>
<keyword evidence="6" id="KW-0677">Repeat</keyword>
<dbReference type="Pfam" id="PF13522">
    <property type="entry name" value="GATase_6"/>
    <property type="match status" value="1"/>
</dbReference>
<dbReference type="CDD" id="cd05009">
    <property type="entry name" value="SIS_GlmS_GlmD_2"/>
    <property type="match status" value="1"/>
</dbReference>
<dbReference type="RefSeq" id="WP_048188575.1">
    <property type="nucleotide sequence ID" value="NZ_CP011097.1"/>
</dbReference>
<dbReference type="EC" id="2.6.1.16" evidence="2"/>
<dbReference type="GO" id="GO:0004360">
    <property type="term" value="F:glutamine-fructose-6-phosphate transaminase (isomerizing) activity"/>
    <property type="evidence" value="ECO:0007669"/>
    <property type="project" value="UniProtKB-EC"/>
</dbReference>
<dbReference type="GO" id="GO:0046349">
    <property type="term" value="P:amino sugar biosynthetic process"/>
    <property type="evidence" value="ECO:0007669"/>
    <property type="project" value="UniProtKB-ARBA"/>
</dbReference>
<evidence type="ECO:0000313" key="11">
    <source>
        <dbReference type="EMBL" id="AJZ75721.1"/>
    </source>
</evidence>
<reference evidence="11 12" key="1">
    <citation type="journal article" date="2016" name="Sci. Rep.">
        <title>A novel ammonia-oxidizing archaeon from wastewater treatment plant: Its enrichment, physiological and genomic characteristics.</title>
        <authorList>
            <person name="Li Y."/>
            <person name="Ding K."/>
            <person name="Wen X."/>
            <person name="Zhang B."/>
            <person name="Shen B."/>
            <person name="Yang Y."/>
        </authorList>
    </citation>
    <scope>NUCLEOTIDE SEQUENCE [LARGE SCALE GENOMIC DNA]</scope>
    <source>
        <strain evidence="11 12">SAT1</strain>
    </source>
</reference>
<evidence type="ECO:0000256" key="6">
    <source>
        <dbReference type="ARBA" id="ARBA00022737"/>
    </source>
</evidence>
<dbReference type="Gene3D" id="3.40.50.10490">
    <property type="entry name" value="Glucose-6-phosphate isomerase like protein, domain 1"/>
    <property type="match status" value="2"/>
</dbReference>
<evidence type="ECO:0000259" key="9">
    <source>
        <dbReference type="PROSITE" id="PS51278"/>
    </source>
</evidence>
<evidence type="ECO:0000256" key="4">
    <source>
        <dbReference type="ARBA" id="ARBA00022576"/>
    </source>
</evidence>
<dbReference type="Proteomes" id="UP000266745">
    <property type="component" value="Chromosome"/>
</dbReference>
<dbReference type="PROSITE" id="PS51278">
    <property type="entry name" value="GATASE_TYPE_2"/>
    <property type="match status" value="1"/>
</dbReference>
<evidence type="ECO:0000256" key="8">
    <source>
        <dbReference type="ARBA" id="ARBA00055466"/>
    </source>
</evidence>
<dbReference type="CDD" id="cd00714">
    <property type="entry name" value="GFAT"/>
    <property type="match status" value="1"/>
</dbReference>
<evidence type="ECO:0000256" key="7">
    <source>
        <dbReference type="ARBA" id="ARBA00022962"/>
    </source>
</evidence>
<name>A0A3G1B1V5_9ARCH</name>
<organism evidence="11 12">
    <name type="scientific">Candidatus Nitrosotenuis cloacae</name>
    <dbReference type="NCBI Taxonomy" id="1603555"/>
    <lineage>
        <taxon>Archaea</taxon>
        <taxon>Nitrososphaerota</taxon>
        <taxon>Candidatus Nitrosotenuis</taxon>
    </lineage>
</organism>
<dbReference type="NCBIfam" id="NF001484">
    <property type="entry name" value="PRK00331.1"/>
    <property type="match status" value="1"/>
</dbReference>
<dbReference type="GO" id="GO:0097367">
    <property type="term" value="F:carbohydrate derivative binding"/>
    <property type="evidence" value="ECO:0007669"/>
    <property type="project" value="InterPro"/>
</dbReference>
<dbReference type="STRING" id="1603555.SU86_004340"/>
<accession>A0A3G1B1V5</accession>
<dbReference type="PROSITE" id="PS51464">
    <property type="entry name" value="SIS"/>
    <property type="match status" value="2"/>
</dbReference>
<dbReference type="InterPro" id="IPR046348">
    <property type="entry name" value="SIS_dom_sf"/>
</dbReference>
<dbReference type="SUPFAM" id="SSF53697">
    <property type="entry name" value="SIS domain"/>
    <property type="match status" value="1"/>
</dbReference>
<keyword evidence="4" id="KW-0032">Aminotransferase</keyword>
<dbReference type="Pfam" id="PF01380">
    <property type="entry name" value="SIS"/>
    <property type="match status" value="2"/>
</dbReference>
<keyword evidence="5" id="KW-0808">Transferase</keyword>
<dbReference type="CDD" id="cd05008">
    <property type="entry name" value="SIS_GlmS_GlmD_1"/>
    <property type="match status" value="1"/>
</dbReference>
<dbReference type="PANTHER" id="PTHR10937:SF0">
    <property type="entry name" value="GLUTAMINE--FRUCTOSE-6-PHOSPHATE TRANSAMINASE (ISOMERIZING)"/>
    <property type="match status" value="1"/>
</dbReference>
<evidence type="ECO:0000256" key="1">
    <source>
        <dbReference type="ARBA" id="ARBA00001031"/>
    </source>
</evidence>
<dbReference type="GO" id="GO:0006002">
    <property type="term" value="P:fructose 6-phosphate metabolic process"/>
    <property type="evidence" value="ECO:0007669"/>
    <property type="project" value="TreeGrafter"/>
</dbReference>
<dbReference type="InterPro" id="IPR029055">
    <property type="entry name" value="Ntn_hydrolases_N"/>
</dbReference>
<protein>
    <recommendedName>
        <fullName evidence="3">Glutamine--fructose-6-phosphate aminotransferase [isomerizing]</fullName>
        <ecNumber evidence="2">2.6.1.16</ecNumber>
    </recommendedName>
</protein>
<proteinExistence type="predicted"/>
<dbReference type="AlphaFoldDB" id="A0A3G1B1V5"/>
<dbReference type="InterPro" id="IPR047084">
    <property type="entry name" value="GFAT_N"/>
</dbReference>
<dbReference type="KEGG" id="tah:SU86_004340"/>
<evidence type="ECO:0000256" key="2">
    <source>
        <dbReference type="ARBA" id="ARBA00012916"/>
    </source>
</evidence>
<dbReference type="Gene3D" id="3.60.20.10">
    <property type="entry name" value="Glutamine Phosphoribosylpyrophosphate, subunit 1, domain 1"/>
    <property type="match status" value="1"/>
</dbReference>
<dbReference type="InterPro" id="IPR005855">
    <property type="entry name" value="GFAT"/>
</dbReference>
<dbReference type="FunFam" id="3.40.50.10490:FF:000002">
    <property type="entry name" value="Glutamine--fructose-6-phosphate aminotransferase [isomerizing]"/>
    <property type="match status" value="1"/>
</dbReference>
<feature type="domain" description="SIS" evidence="10">
    <location>
        <begin position="277"/>
        <end position="416"/>
    </location>
</feature>
<gene>
    <name evidence="11" type="ORF">SU86_004340</name>
</gene>
<evidence type="ECO:0000256" key="3">
    <source>
        <dbReference type="ARBA" id="ARBA00016090"/>
    </source>
</evidence>
<comment type="catalytic activity">
    <reaction evidence="1">
        <text>D-fructose 6-phosphate + L-glutamine = D-glucosamine 6-phosphate + L-glutamate</text>
        <dbReference type="Rhea" id="RHEA:13237"/>
        <dbReference type="ChEBI" id="CHEBI:29985"/>
        <dbReference type="ChEBI" id="CHEBI:58359"/>
        <dbReference type="ChEBI" id="CHEBI:58725"/>
        <dbReference type="ChEBI" id="CHEBI:61527"/>
        <dbReference type="EC" id="2.6.1.16"/>
    </reaction>
</comment>
<feature type="domain" description="Glutamine amidotransferase type-2" evidence="9">
    <location>
        <begin position="2"/>
        <end position="217"/>
    </location>
</feature>
<dbReference type="InterPro" id="IPR035490">
    <property type="entry name" value="GlmS/FrlB_SIS"/>
</dbReference>